<organism evidence="3 4">
    <name type="scientific">Pandoraea fibrosis</name>
    <dbReference type="NCBI Taxonomy" id="1891094"/>
    <lineage>
        <taxon>Bacteria</taxon>
        <taxon>Pseudomonadati</taxon>
        <taxon>Pseudomonadota</taxon>
        <taxon>Betaproteobacteria</taxon>
        <taxon>Burkholderiales</taxon>
        <taxon>Burkholderiaceae</taxon>
        <taxon>Pandoraea</taxon>
    </lineage>
</organism>
<dbReference type="EMBL" id="CABPRW010000011">
    <property type="protein sequence ID" value="VVE41449.1"/>
    <property type="molecule type" value="Genomic_DNA"/>
</dbReference>
<protein>
    <submittedName>
        <fullName evidence="3">Signal peptide protein</fullName>
    </submittedName>
</protein>
<feature type="chain" id="PRO_5022768883" evidence="2">
    <location>
        <begin position="30"/>
        <end position="108"/>
    </location>
</feature>
<dbReference type="AlphaFoldDB" id="A0A5E4XYD2"/>
<evidence type="ECO:0000256" key="2">
    <source>
        <dbReference type="SAM" id="SignalP"/>
    </source>
</evidence>
<feature type="signal peptide" evidence="2">
    <location>
        <begin position="1"/>
        <end position="29"/>
    </location>
</feature>
<reference evidence="3 4" key="1">
    <citation type="submission" date="2019-08" db="EMBL/GenBank/DDBJ databases">
        <authorList>
            <person name="Peeters C."/>
        </authorList>
    </citation>
    <scope>NUCLEOTIDE SEQUENCE [LARGE SCALE GENOMIC DNA]</scope>
    <source>
        <strain evidence="3 4">LMG 31113</strain>
    </source>
</reference>
<name>A0A5E4XYD2_9BURK</name>
<sequence>MQGQYRIAAAALMAVTAMAAGLASSSAFARTDVSVNIGIPGPAIVAPGPVYAPPPVYAAPPPMIIAPPPPVVYAPRPHYWRGPPPGHWRHDRGWDRRDYDRRDWHHRR</sequence>
<evidence type="ECO:0000313" key="3">
    <source>
        <dbReference type="EMBL" id="VVE41449.1"/>
    </source>
</evidence>
<keyword evidence="2" id="KW-0732">Signal</keyword>
<dbReference type="Proteomes" id="UP000382577">
    <property type="component" value="Unassembled WGS sequence"/>
</dbReference>
<dbReference type="RefSeq" id="WP_224786268.1">
    <property type="nucleotide sequence ID" value="NZ_CABPRW010000011.1"/>
</dbReference>
<proteinExistence type="predicted"/>
<accession>A0A5E4XYD2</accession>
<evidence type="ECO:0000313" key="4">
    <source>
        <dbReference type="Proteomes" id="UP000382577"/>
    </source>
</evidence>
<feature type="region of interest" description="Disordered" evidence="1">
    <location>
        <begin position="83"/>
        <end position="108"/>
    </location>
</feature>
<gene>
    <name evidence="3" type="ORF">PFI31113_04147</name>
</gene>
<evidence type="ECO:0000256" key="1">
    <source>
        <dbReference type="SAM" id="MobiDB-lite"/>
    </source>
</evidence>
<feature type="compositionally biased region" description="Basic and acidic residues" evidence="1">
    <location>
        <begin position="91"/>
        <end position="108"/>
    </location>
</feature>